<dbReference type="Gene3D" id="3.40.50.12780">
    <property type="entry name" value="N-terminal domain of ligase-like"/>
    <property type="match status" value="1"/>
</dbReference>
<reference evidence="8" key="1">
    <citation type="submission" date="2022-11" db="UniProtKB">
        <authorList>
            <consortium name="WormBaseParasite"/>
        </authorList>
    </citation>
    <scope>IDENTIFICATION</scope>
</reference>
<keyword evidence="2 4" id="KW-0547">Nucleotide-binding</keyword>
<dbReference type="PANTHER" id="PTHR24095:SF14">
    <property type="entry name" value="ACETYL-COENZYME A SYNTHETASE 1"/>
    <property type="match status" value="1"/>
</dbReference>
<dbReference type="GO" id="GO:0019427">
    <property type="term" value="P:acetyl-CoA biosynthetic process from acetate"/>
    <property type="evidence" value="ECO:0007669"/>
    <property type="project" value="InterPro"/>
</dbReference>
<evidence type="ECO:0000256" key="3">
    <source>
        <dbReference type="ARBA" id="ARBA00022840"/>
    </source>
</evidence>
<dbReference type="NCBIfam" id="TIGR02188">
    <property type="entry name" value="Ac_CoA_lig_AcsA"/>
    <property type="match status" value="1"/>
</dbReference>
<feature type="domain" description="AMP-dependent synthetase/ligase" evidence="5">
    <location>
        <begin position="1"/>
        <end position="333"/>
    </location>
</feature>
<dbReference type="InterPro" id="IPR042099">
    <property type="entry name" value="ANL_N_sf"/>
</dbReference>
<evidence type="ECO:0000313" key="8">
    <source>
        <dbReference type="WBParaSite" id="PSAMB.scaffold3454size18215.g21514.t1"/>
    </source>
</evidence>
<evidence type="ECO:0000259" key="5">
    <source>
        <dbReference type="Pfam" id="PF00501"/>
    </source>
</evidence>
<dbReference type="GO" id="GO:0005739">
    <property type="term" value="C:mitochondrion"/>
    <property type="evidence" value="ECO:0007669"/>
    <property type="project" value="TreeGrafter"/>
</dbReference>
<comment type="catalytic activity">
    <reaction evidence="4">
        <text>acetate + ATP + CoA = acetyl-CoA + AMP + diphosphate</text>
        <dbReference type="Rhea" id="RHEA:23176"/>
        <dbReference type="ChEBI" id="CHEBI:30089"/>
        <dbReference type="ChEBI" id="CHEBI:30616"/>
        <dbReference type="ChEBI" id="CHEBI:33019"/>
        <dbReference type="ChEBI" id="CHEBI:57287"/>
        <dbReference type="ChEBI" id="CHEBI:57288"/>
        <dbReference type="ChEBI" id="CHEBI:456215"/>
        <dbReference type="EC" id="6.2.1.1"/>
    </reaction>
</comment>
<dbReference type="InterPro" id="IPR011904">
    <property type="entry name" value="Ac_CoA_lig"/>
</dbReference>
<dbReference type="Gene3D" id="3.30.300.30">
    <property type="match status" value="1"/>
</dbReference>
<organism evidence="7 8">
    <name type="scientific">Plectus sambesii</name>
    <dbReference type="NCBI Taxonomy" id="2011161"/>
    <lineage>
        <taxon>Eukaryota</taxon>
        <taxon>Metazoa</taxon>
        <taxon>Ecdysozoa</taxon>
        <taxon>Nematoda</taxon>
        <taxon>Chromadorea</taxon>
        <taxon>Plectida</taxon>
        <taxon>Plectina</taxon>
        <taxon>Plectoidea</taxon>
        <taxon>Plectidae</taxon>
        <taxon>Plectus</taxon>
    </lineage>
</organism>
<comment type="similarity">
    <text evidence="4">Belongs to the ATP-dependent AMP-binding enzyme family.</text>
</comment>
<dbReference type="Pfam" id="PF13193">
    <property type="entry name" value="AMP-binding_C"/>
    <property type="match status" value="1"/>
</dbReference>
<sequence>MPISPAAVTTMLACARIGAVHSVVFAGFSAEALSARIADAGAKIVVTADQGIRAGKRIDLKKTVDDALAQCPDVKKVLIMRRTGAKIPIKEGRDVYLDTELEKQPEWCEPAVLDSEDPLFMLYTSGSTGKPKGIVHSQAGYLLYAALTHQLVFDIKPGDVFGCVADVGWITGHTYAVYGPLCNGVTSVLFESVPTYPDPGRYWETVQRLKMNQFYGAPTAIRTLIKFGDEWPKKYEMSSLRTLGSVGEPINHEAWEWYHDVVGKGRCSLVDTWWQTETGGIMIAPGPADPGAEVKPAIAQRPFLGQEPVLMDGKGNAMKDARNADGALCLARAWPGIARTIHGDHQRYVDTYFKQYPGFYFTGDGAHVFADGYFAITGRMDDVINVSGHRLGTAEIEDVLDEHHDVAESAVVPFPHAIKGEGIFAFVDIKDECEDRHEEIIASLKQTVKSSIASYAVPDYFLVTPSGGLPKTRSGKIMRRLLRKIAANQGNDLGDISTLADPSVVDAILEQFRKKIGRVETGK</sequence>
<evidence type="ECO:0000259" key="6">
    <source>
        <dbReference type="Pfam" id="PF13193"/>
    </source>
</evidence>
<dbReference type="NCBIfam" id="NF001208">
    <property type="entry name" value="PRK00174.1"/>
    <property type="match status" value="1"/>
</dbReference>
<dbReference type="PANTHER" id="PTHR24095">
    <property type="entry name" value="ACETYL-COENZYME A SYNTHETASE"/>
    <property type="match status" value="1"/>
</dbReference>
<dbReference type="GO" id="GO:0003987">
    <property type="term" value="F:acetate-CoA ligase activity"/>
    <property type="evidence" value="ECO:0007669"/>
    <property type="project" value="UniProtKB-UniRule"/>
</dbReference>
<dbReference type="InterPro" id="IPR000873">
    <property type="entry name" value="AMP-dep_synth/lig_dom"/>
</dbReference>
<evidence type="ECO:0000256" key="1">
    <source>
        <dbReference type="ARBA" id="ARBA00022598"/>
    </source>
</evidence>
<dbReference type="AlphaFoldDB" id="A0A914WBA8"/>
<keyword evidence="3 4" id="KW-0067">ATP-binding</keyword>
<evidence type="ECO:0000256" key="4">
    <source>
        <dbReference type="RuleBase" id="RU361147"/>
    </source>
</evidence>
<evidence type="ECO:0000313" key="7">
    <source>
        <dbReference type="Proteomes" id="UP000887566"/>
    </source>
</evidence>
<keyword evidence="7" id="KW-1185">Reference proteome</keyword>
<dbReference type="Proteomes" id="UP000887566">
    <property type="component" value="Unplaced"/>
</dbReference>
<dbReference type="GO" id="GO:0016208">
    <property type="term" value="F:AMP binding"/>
    <property type="evidence" value="ECO:0007669"/>
    <property type="project" value="InterPro"/>
</dbReference>
<dbReference type="WBParaSite" id="PSAMB.scaffold3454size18215.g21514.t1">
    <property type="protein sequence ID" value="PSAMB.scaffold3454size18215.g21514.t1"/>
    <property type="gene ID" value="PSAMB.scaffold3454size18215.g21514"/>
</dbReference>
<evidence type="ECO:0000256" key="2">
    <source>
        <dbReference type="ARBA" id="ARBA00022741"/>
    </source>
</evidence>
<proteinExistence type="inferred from homology"/>
<dbReference type="FunFam" id="3.40.50.12780:FF:000045">
    <property type="entry name" value="Acetyl-CoA synthetase, putative"/>
    <property type="match status" value="1"/>
</dbReference>
<name>A0A914WBA8_9BILA</name>
<keyword evidence="1 4" id="KW-0436">Ligase</keyword>
<dbReference type="PROSITE" id="PS00455">
    <property type="entry name" value="AMP_BINDING"/>
    <property type="match status" value="1"/>
</dbReference>
<dbReference type="Pfam" id="PF00501">
    <property type="entry name" value="AMP-binding"/>
    <property type="match status" value="1"/>
</dbReference>
<feature type="domain" description="AMP-binding enzyme C-terminal" evidence="6">
    <location>
        <begin position="395"/>
        <end position="476"/>
    </location>
</feature>
<protein>
    <recommendedName>
        <fullName evidence="4">Acetyl-coenzyme A synthetase</fullName>
        <ecNumber evidence="4">6.2.1.1</ecNumber>
    </recommendedName>
</protein>
<accession>A0A914WBA8</accession>
<dbReference type="EC" id="6.2.1.1" evidence="4"/>
<dbReference type="InterPro" id="IPR045851">
    <property type="entry name" value="AMP-bd_C_sf"/>
</dbReference>
<dbReference type="SUPFAM" id="SSF56801">
    <property type="entry name" value="Acetyl-CoA synthetase-like"/>
    <property type="match status" value="1"/>
</dbReference>
<dbReference type="GO" id="GO:0005524">
    <property type="term" value="F:ATP binding"/>
    <property type="evidence" value="ECO:0007669"/>
    <property type="project" value="UniProtKB-UniRule"/>
</dbReference>
<dbReference type="InterPro" id="IPR025110">
    <property type="entry name" value="AMP-bd_C"/>
</dbReference>
<dbReference type="InterPro" id="IPR020845">
    <property type="entry name" value="AMP-binding_CS"/>
</dbReference>